<comment type="caution">
    <text evidence="1">The sequence shown here is derived from an EMBL/GenBank/DDBJ whole genome shotgun (WGS) entry which is preliminary data.</text>
</comment>
<gene>
    <name evidence="1" type="ORF">GCM10023081_07560</name>
</gene>
<keyword evidence="2" id="KW-1185">Reference proteome</keyword>
<dbReference type="EMBL" id="BAABEO010000008">
    <property type="protein sequence ID" value="GAA3671705.1"/>
    <property type="molecule type" value="Genomic_DNA"/>
</dbReference>
<protein>
    <submittedName>
        <fullName evidence="1">Uncharacterized protein</fullName>
    </submittedName>
</protein>
<accession>A0ABP7BWD2</accession>
<evidence type="ECO:0000313" key="1">
    <source>
        <dbReference type="EMBL" id="GAA3671705.1"/>
    </source>
</evidence>
<proteinExistence type="predicted"/>
<name>A0ABP7BWD2_9MICC</name>
<dbReference type="RefSeq" id="WP_345148592.1">
    <property type="nucleotide sequence ID" value="NZ_BAABEO010000008.1"/>
</dbReference>
<evidence type="ECO:0000313" key="2">
    <source>
        <dbReference type="Proteomes" id="UP001500752"/>
    </source>
</evidence>
<dbReference type="Proteomes" id="UP001500752">
    <property type="component" value="Unassembled WGS sequence"/>
</dbReference>
<sequence>MVYGESNLADAQREHVKTALSSFAATLERMMAADGLQLHASPLWRPWNIFVAWDPARIWCAFAPATGLSEIRWTRQERPLSGETIVNGLRQEIGWEVSALVDLPLPEQGTSDKQFAATAMRHIGEIHKTLRRQQIGSSDDLKHLEPYWDSFLADHPEPDKNFFVMMRFSPTQQLLEAHNAIKDTLAARGAQSPSR</sequence>
<reference evidence="2" key="1">
    <citation type="journal article" date="2019" name="Int. J. Syst. Evol. Microbiol.">
        <title>The Global Catalogue of Microorganisms (GCM) 10K type strain sequencing project: providing services to taxonomists for standard genome sequencing and annotation.</title>
        <authorList>
            <consortium name="The Broad Institute Genomics Platform"/>
            <consortium name="The Broad Institute Genome Sequencing Center for Infectious Disease"/>
            <person name="Wu L."/>
            <person name="Ma J."/>
        </authorList>
    </citation>
    <scope>NUCLEOTIDE SEQUENCE [LARGE SCALE GENOMIC DNA]</scope>
    <source>
        <strain evidence="2">JCM 30742</strain>
    </source>
</reference>
<organism evidence="1 2">
    <name type="scientific">Arthrobacter ginkgonis</name>
    <dbReference type="NCBI Taxonomy" id="1630594"/>
    <lineage>
        <taxon>Bacteria</taxon>
        <taxon>Bacillati</taxon>
        <taxon>Actinomycetota</taxon>
        <taxon>Actinomycetes</taxon>
        <taxon>Micrococcales</taxon>
        <taxon>Micrococcaceae</taxon>
        <taxon>Arthrobacter</taxon>
    </lineage>
</organism>